<feature type="transmembrane region" description="Helical" evidence="6">
    <location>
        <begin position="30"/>
        <end position="50"/>
    </location>
</feature>
<proteinExistence type="predicted"/>
<sequence>GYRKYVSYLVLLLLALVAPIIIKSDYLREVFVLTYIFALLALSFDIVMGWMGQFDFGHAAFFGLGVYGGALVSEGSHGLGLSPWLGFLAGIVAAAALAAPIGYISLRKLRGWYLAIVTFGFGGVLYLVALNWYDLTLGMTGIYNIPYPIIALPGLPSIALSSSFSYYYFTLSLLILALYLISRLLRTRFGRALISLRENEELARSTGVNALKHYLVAFTLAGALAGLAGATWVFYIRSASPMQLGLSYLFMMLN</sequence>
<accession>X1KJS0</accession>
<gene>
    <name evidence="7" type="ORF">S03H2_55689</name>
</gene>
<dbReference type="PANTHER" id="PTHR30482">
    <property type="entry name" value="HIGH-AFFINITY BRANCHED-CHAIN AMINO ACID TRANSPORT SYSTEM PERMEASE"/>
    <property type="match status" value="1"/>
</dbReference>
<feature type="non-terminal residue" evidence="7">
    <location>
        <position position="1"/>
    </location>
</feature>
<feature type="transmembrane region" description="Helical" evidence="6">
    <location>
        <begin position="84"/>
        <end position="106"/>
    </location>
</feature>
<dbReference type="Pfam" id="PF02653">
    <property type="entry name" value="BPD_transp_2"/>
    <property type="match status" value="1"/>
</dbReference>
<dbReference type="AlphaFoldDB" id="X1KJS0"/>
<dbReference type="PANTHER" id="PTHR30482:SF10">
    <property type="entry name" value="HIGH-AFFINITY BRANCHED-CHAIN AMINO ACID TRANSPORT PROTEIN BRAE"/>
    <property type="match status" value="1"/>
</dbReference>
<feature type="non-terminal residue" evidence="7">
    <location>
        <position position="254"/>
    </location>
</feature>
<evidence type="ECO:0000256" key="1">
    <source>
        <dbReference type="ARBA" id="ARBA00004651"/>
    </source>
</evidence>
<keyword evidence="5 6" id="KW-0472">Membrane</keyword>
<dbReference type="GO" id="GO:0005886">
    <property type="term" value="C:plasma membrane"/>
    <property type="evidence" value="ECO:0007669"/>
    <property type="project" value="UniProtKB-SubCell"/>
</dbReference>
<reference evidence="7" key="1">
    <citation type="journal article" date="2014" name="Front. Microbiol.">
        <title>High frequency of phylogenetically diverse reductive dehalogenase-homologous genes in deep subseafloor sedimentary metagenomes.</title>
        <authorList>
            <person name="Kawai M."/>
            <person name="Futagami T."/>
            <person name="Toyoda A."/>
            <person name="Takaki Y."/>
            <person name="Nishi S."/>
            <person name="Hori S."/>
            <person name="Arai W."/>
            <person name="Tsubouchi T."/>
            <person name="Morono Y."/>
            <person name="Uchiyama I."/>
            <person name="Ito T."/>
            <person name="Fujiyama A."/>
            <person name="Inagaki F."/>
            <person name="Takami H."/>
        </authorList>
    </citation>
    <scope>NUCLEOTIDE SEQUENCE</scope>
    <source>
        <strain evidence="7">Expedition CK06-06</strain>
    </source>
</reference>
<feature type="transmembrane region" description="Helical" evidence="6">
    <location>
        <begin position="166"/>
        <end position="185"/>
    </location>
</feature>
<dbReference type="InterPro" id="IPR001851">
    <property type="entry name" value="ABC_transp_permease"/>
</dbReference>
<evidence type="ECO:0000313" key="7">
    <source>
        <dbReference type="EMBL" id="GAH82308.1"/>
    </source>
</evidence>
<dbReference type="EMBL" id="BARU01035594">
    <property type="protein sequence ID" value="GAH82308.1"/>
    <property type="molecule type" value="Genomic_DNA"/>
</dbReference>
<evidence type="ECO:0000256" key="5">
    <source>
        <dbReference type="ARBA" id="ARBA00023136"/>
    </source>
</evidence>
<dbReference type="GO" id="GO:0015658">
    <property type="term" value="F:branched-chain amino acid transmembrane transporter activity"/>
    <property type="evidence" value="ECO:0007669"/>
    <property type="project" value="InterPro"/>
</dbReference>
<organism evidence="7">
    <name type="scientific">marine sediment metagenome</name>
    <dbReference type="NCBI Taxonomy" id="412755"/>
    <lineage>
        <taxon>unclassified sequences</taxon>
        <taxon>metagenomes</taxon>
        <taxon>ecological metagenomes</taxon>
    </lineage>
</organism>
<dbReference type="CDD" id="cd06581">
    <property type="entry name" value="TM_PBP1_LivM_like"/>
    <property type="match status" value="1"/>
</dbReference>
<dbReference type="InterPro" id="IPR043428">
    <property type="entry name" value="LivM-like"/>
</dbReference>
<evidence type="ECO:0008006" key="8">
    <source>
        <dbReference type="Google" id="ProtNLM"/>
    </source>
</evidence>
<keyword evidence="3 6" id="KW-0812">Transmembrane</keyword>
<comment type="caution">
    <text evidence="7">The sequence shown here is derived from an EMBL/GenBank/DDBJ whole genome shotgun (WGS) entry which is preliminary data.</text>
</comment>
<keyword evidence="2" id="KW-1003">Cell membrane</keyword>
<protein>
    <recommendedName>
        <fullName evidence="8">Branched-chain amino acid ABC transporter permease</fullName>
    </recommendedName>
</protein>
<evidence type="ECO:0000256" key="3">
    <source>
        <dbReference type="ARBA" id="ARBA00022692"/>
    </source>
</evidence>
<feature type="transmembrane region" description="Helical" evidence="6">
    <location>
        <begin position="6"/>
        <end position="23"/>
    </location>
</feature>
<keyword evidence="4 6" id="KW-1133">Transmembrane helix</keyword>
<comment type="subcellular location">
    <subcellularLocation>
        <location evidence="1">Cell membrane</location>
        <topology evidence="1">Multi-pass membrane protein</topology>
    </subcellularLocation>
</comment>
<evidence type="ECO:0000256" key="6">
    <source>
        <dbReference type="SAM" id="Phobius"/>
    </source>
</evidence>
<evidence type="ECO:0000256" key="4">
    <source>
        <dbReference type="ARBA" id="ARBA00022989"/>
    </source>
</evidence>
<feature type="transmembrane region" description="Helical" evidence="6">
    <location>
        <begin position="112"/>
        <end position="130"/>
    </location>
</feature>
<name>X1KJS0_9ZZZZ</name>
<evidence type="ECO:0000256" key="2">
    <source>
        <dbReference type="ARBA" id="ARBA00022475"/>
    </source>
</evidence>
<feature type="transmembrane region" description="Helical" evidence="6">
    <location>
        <begin position="214"/>
        <end position="236"/>
    </location>
</feature>